<dbReference type="InterPro" id="IPR001356">
    <property type="entry name" value="HD"/>
</dbReference>
<dbReference type="GO" id="GO:0000981">
    <property type="term" value="F:DNA-binding transcription factor activity, RNA polymerase II-specific"/>
    <property type="evidence" value="ECO:0007669"/>
    <property type="project" value="InterPro"/>
</dbReference>
<dbReference type="PROSITE" id="PS00027">
    <property type="entry name" value="HOMEOBOX_1"/>
    <property type="match status" value="1"/>
</dbReference>
<proteinExistence type="predicted"/>
<comment type="caution">
    <text evidence="8">The sequence shown here is derived from an EMBL/GenBank/DDBJ whole genome shotgun (WGS) entry which is preliminary data.</text>
</comment>
<evidence type="ECO:0000256" key="3">
    <source>
        <dbReference type="ARBA" id="ARBA00023155"/>
    </source>
</evidence>
<dbReference type="PANTHER" id="PTHR24339">
    <property type="entry name" value="HOMEOBOX PROTEIN EMX-RELATED"/>
    <property type="match status" value="1"/>
</dbReference>
<dbReference type="PANTHER" id="PTHR24339:SF28">
    <property type="entry name" value="E5-RELATED"/>
    <property type="match status" value="1"/>
</dbReference>
<dbReference type="Gene3D" id="1.10.10.60">
    <property type="entry name" value="Homeodomain-like"/>
    <property type="match status" value="1"/>
</dbReference>
<evidence type="ECO:0000256" key="2">
    <source>
        <dbReference type="ARBA" id="ARBA00023125"/>
    </source>
</evidence>
<dbReference type="SMART" id="SM00389">
    <property type="entry name" value="HOX"/>
    <property type="match status" value="1"/>
</dbReference>
<accession>A0AAD9R3W5</accession>
<feature type="domain" description="Homeobox" evidence="7">
    <location>
        <begin position="122"/>
        <end position="182"/>
    </location>
</feature>
<evidence type="ECO:0000313" key="9">
    <source>
        <dbReference type="Proteomes" id="UP001249851"/>
    </source>
</evidence>
<comment type="subcellular location">
    <subcellularLocation>
        <location evidence="1 5 6">Nucleus</location>
    </subcellularLocation>
</comment>
<reference evidence="8" key="2">
    <citation type="journal article" date="2023" name="Science">
        <title>Genomic signatures of disease resistance in endangered staghorn corals.</title>
        <authorList>
            <person name="Vollmer S.V."/>
            <person name="Selwyn J.D."/>
            <person name="Despard B.A."/>
            <person name="Roesel C.L."/>
        </authorList>
    </citation>
    <scope>NUCLEOTIDE SEQUENCE</scope>
    <source>
        <strain evidence="8">K2</strain>
    </source>
</reference>
<evidence type="ECO:0000256" key="4">
    <source>
        <dbReference type="ARBA" id="ARBA00023242"/>
    </source>
</evidence>
<dbReference type="InterPro" id="IPR050877">
    <property type="entry name" value="EMX-VAX-Noto_Homeobox_TFs"/>
</dbReference>
<dbReference type="GO" id="GO:0005634">
    <property type="term" value="C:nucleus"/>
    <property type="evidence" value="ECO:0007669"/>
    <property type="project" value="UniProtKB-SubCell"/>
</dbReference>
<dbReference type="CDD" id="cd00086">
    <property type="entry name" value="homeodomain"/>
    <property type="match status" value="1"/>
</dbReference>
<evidence type="ECO:0000256" key="5">
    <source>
        <dbReference type="PROSITE-ProRule" id="PRU00108"/>
    </source>
</evidence>
<dbReference type="PROSITE" id="PS50071">
    <property type="entry name" value="HOMEOBOX_2"/>
    <property type="match status" value="1"/>
</dbReference>
<dbReference type="GO" id="GO:0000978">
    <property type="term" value="F:RNA polymerase II cis-regulatory region sequence-specific DNA binding"/>
    <property type="evidence" value="ECO:0007669"/>
    <property type="project" value="TreeGrafter"/>
</dbReference>
<dbReference type="SUPFAM" id="SSF46689">
    <property type="entry name" value="Homeodomain-like"/>
    <property type="match status" value="1"/>
</dbReference>
<evidence type="ECO:0000313" key="8">
    <source>
        <dbReference type="EMBL" id="KAK2572595.1"/>
    </source>
</evidence>
<evidence type="ECO:0000256" key="6">
    <source>
        <dbReference type="RuleBase" id="RU000682"/>
    </source>
</evidence>
<dbReference type="Pfam" id="PF00046">
    <property type="entry name" value="Homeodomain"/>
    <property type="match status" value="1"/>
</dbReference>
<evidence type="ECO:0000256" key="1">
    <source>
        <dbReference type="ARBA" id="ARBA00004123"/>
    </source>
</evidence>
<keyword evidence="4 5" id="KW-0539">Nucleus</keyword>
<dbReference type="AlphaFoldDB" id="A0AAD9R3W5"/>
<feature type="DNA-binding region" description="Homeobox" evidence="5">
    <location>
        <begin position="124"/>
        <end position="183"/>
    </location>
</feature>
<dbReference type="InterPro" id="IPR017970">
    <property type="entry name" value="Homeobox_CS"/>
</dbReference>
<protein>
    <submittedName>
        <fullName evidence="8">Homeobox protein EMX1</fullName>
    </submittedName>
</protein>
<reference evidence="8" key="1">
    <citation type="journal article" date="2023" name="G3 (Bethesda)">
        <title>Whole genome assembly and annotation of the endangered Caribbean coral Acropora cervicornis.</title>
        <authorList>
            <person name="Selwyn J.D."/>
            <person name="Vollmer S.V."/>
        </authorList>
    </citation>
    <scope>NUCLEOTIDE SEQUENCE</scope>
    <source>
        <strain evidence="8">K2</strain>
    </source>
</reference>
<dbReference type="Proteomes" id="UP001249851">
    <property type="component" value="Unassembled WGS sequence"/>
</dbReference>
<keyword evidence="2 5" id="KW-0238">DNA-binding</keyword>
<name>A0AAD9R3W5_ACRCE</name>
<keyword evidence="9" id="KW-1185">Reference proteome</keyword>
<evidence type="ECO:0000259" key="7">
    <source>
        <dbReference type="PROSITE" id="PS50071"/>
    </source>
</evidence>
<sequence>MLPNSHGVSIPALVPPCFEEPGYGINTSTSRQPFSVCQPHVTSPNPMPVPSARVLQEMMFPNEMNYPSYVPEMPPNQGLSLQWMSSWHQRQNLPYLSHPHPGEYLTYGPDFGDLDDSGIYQTKKKRARTTFSTEQLKRLEKRFIGNHYIVGEERQKIAKELDLSEAQVKVWFQNRRIKFKRDEELEKLGKSRKRKGEHHVRKWQLTTRHFGPETNTLFQDNYDNKSKKHH</sequence>
<dbReference type="EMBL" id="JARQWQ010000004">
    <property type="protein sequence ID" value="KAK2572595.1"/>
    <property type="molecule type" value="Genomic_DNA"/>
</dbReference>
<keyword evidence="3 5" id="KW-0371">Homeobox</keyword>
<dbReference type="InterPro" id="IPR020479">
    <property type="entry name" value="HD_metazoa"/>
</dbReference>
<organism evidence="8 9">
    <name type="scientific">Acropora cervicornis</name>
    <name type="common">Staghorn coral</name>
    <dbReference type="NCBI Taxonomy" id="6130"/>
    <lineage>
        <taxon>Eukaryota</taxon>
        <taxon>Metazoa</taxon>
        <taxon>Cnidaria</taxon>
        <taxon>Anthozoa</taxon>
        <taxon>Hexacorallia</taxon>
        <taxon>Scleractinia</taxon>
        <taxon>Astrocoeniina</taxon>
        <taxon>Acroporidae</taxon>
        <taxon>Acropora</taxon>
    </lineage>
</organism>
<dbReference type="PRINTS" id="PR00024">
    <property type="entry name" value="HOMEOBOX"/>
</dbReference>
<gene>
    <name evidence="8" type="ORF">P5673_002865</name>
</gene>
<dbReference type="InterPro" id="IPR009057">
    <property type="entry name" value="Homeodomain-like_sf"/>
</dbReference>